<dbReference type="Pfam" id="PF06276">
    <property type="entry name" value="FhuF"/>
    <property type="match status" value="1"/>
</dbReference>
<gene>
    <name evidence="3" type="ORF">B0W48_01800</name>
</gene>
<dbReference type="Gene3D" id="6.10.250.3370">
    <property type="match status" value="1"/>
</dbReference>
<evidence type="ECO:0000256" key="1">
    <source>
        <dbReference type="ARBA" id="ARBA00004924"/>
    </source>
</evidence>
<organism evidence="3 4">
    <name type="scientific">Pseudoalteromonas aliena</name>
    <dbReference type="NCBI Taxonomy" id="247523"/>
    <lineage>
        <taxon>Bacteria</taxon>
        <taxon>Pseudomonadati</taxon>
        <taxon>Pseudomonadota</taxon>
        <taxon>Gammaproteobacteria</taxon>
        <taxon>Alteromonadales</taxon>
        <taxon>Pseudoalteromonadaceae</taxon>
        <taxon>Pseudoalteromonas</taxon>
    </lineage>
</organism>
<dbReference type="PANTHER" id="PTHR34384:SF6">
    <property type="entry name" value="STAPHYLOFERRIN B SYNTHASE"/>
    <property type="match status" value="1"/>
</dbReference>
<evidence type="ECO:0000313" key="3">
    <source>
        <dbReference type="EMBL" id="AQP98641.1"/>
    </source>
</evidence>
<dbReference type="Gene3D" id="3.40.630.30">
    <property type="match status" value="1"/>
</dbReference>
<dbReference type="KEGG" id="paln:B0W48_01800"/>
<sequence>MYFSSFSTTLEHTGKVTIRLLQPTDMSIICTWLKQPYAHFWGMNTQTEQQMCNAYQDIISNTHHHAYVIEQNNELLALVELYDPAQDSLMTAAYKAQKHDVGMHILLSPNTSPKRHFSFEMMQCVLQSIFANNAAARVVVEPDIANNKIHTLNKRLGFVHTQHIQLGKKQAYLGFCDKAAFIRHTQLFSQMLIPLNTDYVKHSHWQWANRHLQSKALTELVHERLLIAEQINQTWQVNVEGGYFTFSGRAMALNHIDIDEPSLCFYNSNDEQKPLDVLRFFSMQGPLLGLTGERLATYLEELNATLASACFKRENNTTSADQLAQQGLQQIESAMSEGHPAFIANNGRIGFSKSDFLRYAPEVGKHFKVIWLAAHKSVCTFAHSKYFADYESHINGELDLTTRDHFSAALKNKNLNLDDYLLMPAHPWQWQNKLSVVFANELASERLVYLGEGDDLYQAQQSIRTLYNSSHPHKPYLKVALSILNMGFMRGLSRAYMAVTPLINDWVFDKVSQDKQLKATNFVALREYATLGYAHHTFEQSALGDTAYRKMFACLWRENPNHNLNSDEQLTTMAALLHLDNNGQSMVGAWLDQSGLSTNNWLQAYFNVYLIPLVHCFYAHKLVFMPHGENLILKLKNSVPVGAYMKDIGEEVALLNSDEQLPEGVKRIHITMPKEHELLSIFTDVFDCFFRYLVAILVREKRITEREFWQCVSQSVKAYQHATPALNERFKEYDFFSDEFAHSCLNRLQLGNNKQMVDLADPAGSLQFAGSLNNPVAPSLYG</sequence>
<dbReference type="AlphaFoldDB" id="A0A1Q2GU40"/>
<dbReference type="GO" id="GO:0016746">
    <property type="term" value="F:acyltransferase activity"/>
    <property type="evidence" value="ECO:0007669"/>
    <property type="project" value="InterPro"/>
</dbReference>
<dbReference type="GO" id="GO:0019290">
    <property type="term" value="P:siderophore biosynthetic process"/>
    <property type="evidence" value="ECO:0007669"/>
    <property type="project" value="InterPro"/>
</dbReference>
<dbReference type="Pfam" id="PF13523">
    <property type="entry name" value="Acetyltransf_8"/>
    <property type="match status" value="1"/>
</dbReference>
<dbReference type="InterPro" id="IPR019432">
    <property type="entry name" value="Acyltransferase_MbtK/IucB-like"/>
</dbReference>
<dbReference type="Proteomes" id="UP000188243">
    <property type="component" value="Chromosome"/>
</dbReference>
<dbReference type="SUPFAM" id="SSF55729">
    <property type="entry name" value="Acyl-CoA N-acyltransferases (Nat)"/>
    <property type="match status" value="1"/>
</dbReference>
<name>A0A1Q2GU40_9GAMM</name>
<feature type="domain" description="Acyltransferase MbtK/IucB-like conserved" evidence="2">
    <location>
        <begin position="19"/>
        <end position="65"/>
    </location>
</feature>
<dbReference type="InterPro" id="IPR016181">
    <property type="entry name" value="Acyl_CoA_acyltransferase"/>
</dbReference>
<dbReference type="SMART" id="SM01006">
    <property type="entry name" value="AlcB"/>
    <property type="match status" value="1"/>
</dbReference>
<comment type="pathway">
    <text evidence="1">Siderophore biosynthesis.</text>
</comment>
<dbReference type="Gene3D" id="3.30.310.280">
    <property type="match status" value="1"/>
</dbReference>
<proteinExistence type="predicted"/>
<dbReference type="EMBL" id="CP019628">
    <property type="protein sequence ID" value="AQP98641.1"/>
    <property type="molecule type" value="Genomic_DNA"/>
</dbReference>
<dbReference type="PANTHER" id="PTHR34384">
    <property type="entry name" value="L-2,3-DIAMINOPROPANOATE--CITRATE LIGASE"/>
    <property type="match status" value="1"/>
</dbReference>
<dbReference type="Pfam" id="PF04183">
    <property type="entry name" value="IucA_IucC"/>
    <property type="match status" value="1"/>
</dbReference>
<dbReference type="InterPro" id="IPR022770">
    <property type="entry name" value="IucA/IucC-like_C"/>
</dbReference>
<evidence type="ECO:0000259" key="2">
    <source>
        <dbReference type="SMART" id="SM01006"/>
    </source>
</evidence>
<dbReference type="Gene3D" id="1.10.510.40">
    <property type="match status" value="1"/>
</dbReference>
<dbReference type="GO" id="GO:0016881">
    <property type="term" value="F:acid-amino acid ligase activity"/>
    <property type="evidence" value="ECO:0007669"/>
    <property type="project" value="UniProtKB-ARBA"/>
</dbReference>
<dbReference type="RefSeq" id="WP_077535367.1">
    <property type="nucleotide sequence ID" value="NZ_CP019628.1"/>
</dbReference>
<dbReference type="STRING" id="247523.B0W48_01800"/>
<reference evidence="3 4" key="1">
    <citation type="submission" date="2017-02" db="EMBL/GenBank/DDBJ databases">
        <title>Complete genome sequence of the cold-active Pseudoalteromonas aliena strain EH1 isolated from Arctic seawater.</title>
        <authorList>
            <person name="Kim E."/>
            <person name="Heo E."/>
            <person name="Kim H."/>
            <person name="Kim D."/>
        </authorList>
    </citation>
    <scope>NUCLEOTIDE SEQUENCE [LARGE SCALE GENOMIC DNA]</scope>
    <source>
        <strain evidence="3 4">EH1</strain>
    </source>
</reference>
<evidence type="ECO:0000313" key="4">
    <source>
        <dbReference type="Proteomes" id="UP000188243"/>
    </source>
</evidence>
<dbReference type="InterPro" id="IPR037455">
    <property type="entry name" value="LucA/IucC-like"/>
</dbReference>
<dbReference type="InterPro" id="IPR007310">
    <property type="entry name" value="Aerobactin_biosyn_IucA/IucC_N"/>
</dbReference>
<protein>
    <submittedName>
        <fullName evidence="3">Alcaligin biosynthesis protein</fullName>
    </submittedName>
</protein>
<accession>A0A1Q2GU40</accession>